<dbReference type="GO" id="GO:0032024">
    <property type="term" value="P:positive regulation of insulin secretion"/>
    <property type="evidence" value="ECO:0007669"/>
    <property type="project" value="Ensembl"/>
</dbReference>
<proteinExistence type="evidence at protein level"/>
<evidence type="ECO:0000313" key="9">
    <source>
        <dbReference type="Proteomes" id="UP000002494"/>
    </source>
</evidence>
<evidence type="ECO:0000256" key="2">
    <source>
        <dbReference type="ARBA" id="ARBA00022723"/>
    </source>
</evidence>
<evidence type="ECO:0000256" key="1">
    <source>
        <dbReference type="ARBA" id="ARBA00004370"/>
    </source>
</evidence>
<dbReference type="GO" id="GO:0019905">
    <property type="term" value="F:syntaxin binding"/>
    <property type="evidence" value="ECO:0007669"/>
    <property type="project" value="Ensembl"/>
</dbReference>
<dbReference type="InterPro" id="IPR001565">
    <property type="entry name" value="Synaptotagmin"/>
</dbReference>
<dbReference type="Bgee" id="ENSRNOG00000060054">
    <property type="expression patterns" value="Expressed in cerebellum and 17 other cell types or tissues"/>
</dbReference>
<evidence type="ECO:0000256" key="5">
    <source>
        <dbReference type="ARBA" id="ARBA00023136"/>
    </source>
</evidence>
<dbReference type="Gene3D" id="2.60.40.150">
    <property type="entry name" value="C2 domain"/>
    <property type="match status" value="2"/>
</dbReference>
<dbReference type="InterPro" id="IPR000008">
    <property type="entry name" value="C2_dom"/>
</dbReference>
<dbReference type="InterPro" id="IPR047022">
    <property type="entry name" value="Rabphilin_Doc2_C2A"/>
</dbReference>
<evidence type="ECO:0000313" key="10">
    <source>
        <dbReference type="RGD" id="620519"/>
    </source>
</evidence>
<comment type="subcellular location">
    <subcellularLocation>
        <location evidence="1">Membrane</location>
    </subcellularLocation>
</comment>
<evidence type="ECO:0000259" key="7">
    <source>
        <dbReference type="PROSITE" id="PS50004"/>
    </source>
</evidence>
<dbReference type="PROSITE" id="PS50004">
    <property type="entry name" value="C2"/>
    <property type="match status" value="2"/>
</dbReference>
<sequence>MTLRRRGEKATISIQEHMAIDVCPGPIRPIKQISDYFPRFPRGLPPTAAPRASAPPDAPARSPAATAGPRSPSDGARDDDEDVDQLFGAYGASPGPSPGPSPVRPPAKPPEDEPDADGYESDDCTALGTLDFSLLYDQENNALHCTISKAKGLKPMDHNGLADPYVKLHLLPGASKANKLRTKTLRNTLNPSWNETLTYYGITDEDMIRKTLRISVCDEDKFRHNEFIGETRVPLKKLKPNHTKTFSICLEKQLPVDKAEDKSLEERGRILISLKYSSQKQGLLVGIVRCAHLAAMDANGYSDPYLCYASGGINPDNCKKRAFLKALMKGQVALALIPSSGQQEFCYEIKHGDLAKKTLEVTVWDYDIGKSNDFIGGVVLGINAKGERLKHWFDCLKNKDKRIERWHTLTNELPGAVLSD</sequence>
<dbReference type="GO" id="GO:0005509">
    <property type="term" value="F:calcium ion binding"/>
    <property type="evidence" value="ECO:0007669"/>
    <property type="project" value="Ensembl"/>
</dbReference>
<evidence type="ECO:0000256" key="3">
    <source>
        <dbReference type="ARBA" id="ARBA00022737"/>
    </source>
</evidence>
<keyword evidence="3" id="KW-0677">Repeat</keyword>
<dbReference type="VEuPathDB" id="HostDB:ENSRNOG00000060054"/>
<gene>
    <name evidence="8 10" type="primary">Doc2b</name>
</gene>
<dbReference type="InterPro" id="IPR014638">
    <property type="entry name" value="Doc2"/>
</dbReference>
<dbReference type="Ensembl" id="ENSRNOT00000090461.3">
    <property type="protein sequence ID" value="ENSRNOP00000074543.2"/>
    <property type="gene ID" value="ENSRNOG00000060054.3"/>
</dbReference>
<dbReference type="PANTHER" id="PTHR45729">
    <property type="entry name" value="RABPHILIN, ISOFORM A"/>
    <property type="match status" value="1"/>
</dbReference>
<dbReference type="Proteomes" id="UP000002494">
    <property type="component" value="Chromosome 10"/>
</dbReference>
<evidence type="ECO:0000256" key="4">
    <source>
        <dbReference type="ARBA" id="ARBA00022837"/>
    </source>
</evidence>
<dbReference type="AlphaFoldDB" id="A0A0G2K8B5"/>
<evidence type="ECO:0000256" key="6">
    <source>
        <dbReference type="SAM" id="MobiDB-lite"/>
    </source>
</evidence>
<feature type="region of interest" description="Disordered" evidence="6">
    <location>
        <begin position="38"/>
        <end position="123"/>
    </location>
</feature>
<feature type="compositionally biased region" description="Low complexity" evidence="6">
    <location>
        <begin position="49"/>
        <end position="73"/>
    </location>
</feature>
<dbReference type="GO" id="GO:0005886">
    <property type="term" value="C:plasma membrane"/>
    <property type="evidence" value="ECO:0007669"/>
    <property type="project" value="Ensembl"/>
</dbReference>
<evidence type="ECO:0000313" key="8">
    <source>
        <dbReference type="Ensembl" id="ENSRNOP00000074543.2"/>
    </source>
</evidence>
<dbReference type="FunFam" id="2.60.40.150:FF:000023">
    <property type="entry name" value="Double C2-like domain-containing protein"/>
    <property type="match status" value="1"/>
</dbReference>
<feature type="compositionally biased region" description="Acidic residues" evidence="6">
    <location>
        <begin position="112"/>
        <end position="123"/>
    </location>
</feature>
<dbReference type="OrthoDB" id="270970at2759"/>
<dbReference type="OMA" id="DKKMERW"/>
<keyword evidence="4" id="KW-0106">Calcium</keyword>
<dbReference type="GO" id="GO:0005737">
    <property type="term" value="C:cytoplasm"/>
    <property type="evidence" value="ECO:0007669"/>
    <property type="project" value="Ensembl"/>
</dbReference>
<dbReference type="SMART" id="SM00239">
    <property type="entry name" value="C2"/>
    <property type="match status" value="2"/>
</dbReference>
<dbReference type="GO" id="GO:0008104">
    <property type="term" value="P:intracellular protein localization"/>
    <property type="evidence" value="ECO:0007669"/>
    <property type="project" value="Ensembl"/>
</dbReference>
<dbReference type="SUPFAM" id="SSF49562">
    <property type="entry name" value="C2 domain (Calcium/lipid-binding domain, CaLB)"/>
    <property type="match status" value="3"/>
</dbReference>
<feature type="domain" description="C2" evidence="7">
    <location>
        <begin position="126"/>
        <end position="250"/>
    </location>
</feature>
<dbReference type="CDD" id="cd04035">
    <property type="entry name" value="C2A_Rabphilin_Doc2"/>
    <property type="match status" value="1"/>
</dbReference>
<reference evidence="11" key="1">
    <citation type="journal article" date="2012" name="Nat. Commun.">
        <title>Quantitative maps of protein phosphorylation sites across 14 different rat organs and tissues.</title>
        <authorList>
            <person name="Lundby A."/>
            <person name="Secher A."/>
            <person name="Lage K."/>
            <person name="Nordsborg N.B."/>
            <person name="Dmytriyev A."/>
            <person name="Lundby C."/>
            <person name="Olsen J.V."/>
        </authorList>
    </citation>
    <scope>IDENTIFICATION BY MASS SPECTROMETRY [LARGE SCALE ANALYSIS]</scope>
</reference>
<reference evidence="8" key="4">
    <citation type="submission" date="2025-09" db="UniProtKB">
        <authorList>
            <consortium name="Ensembl"/>
        </authorList>
    </citation>
    <scope>IDENTIFICATION</scope>
    <source>
        <strain evidence="8">Brown Norway</strain>
    </source>
</reference>
<keyword evidence="5" id="KW-0472">Membrane</keyword>
<dbReference type="RGD" id="620519">
    <property type="gene designation" value="Doc2b"/>
</dbReference>
<dbReference type="PIRSF" id="PIRSF036931">
    <property type="entry name" value="Doc2"/>
    <property type="match status" value="1"/>
</dbReference>
<dbReference type="GO" id="GO:0099502">
    <property type="term" value="P:calcium-dependent activation of synaptic vesicle fusion"/>
    <property type="evidence" value="ECO:0007669"/>
    <property type="project" value="Ensembl"/>
</dbReference>
<dbReference type="PANTHER" id="PTHR45729:SF9">
    <property type="entry name" value="DOUBLE C2-LIKE DOMAIN-CONTAINING PROTEIN BETA"/>
    <property type="match status" value="1"/>
</dbReference>
<dbReference type="GO" id="GO:0048791">
    <property type="term" value="P:calcium ion-regulated exocytosis of neurotransmitter"/>
    <property type="evidence" value="ECO:0007669"/>
    <property type="project" value="Ensembl"/>
</dbReference>
<keyword evidence="2" id="KW-0479">Metal-binding</keyword>
<organism evidence="8 9">
    <name type="scientific">Rattus norvegicus</name>
    <name type="common">Rat</name>
    <dbReference type="NCBI Taxonomy" id="10116"/>
    <lineage>
        <taxon>Eukaryota</taxon>
        <taxon>Metazoa</taxon>
        <taxon>Chordata</taxon>
        <taxon>Craniata</taxon>
        <taxon>Vertebrata</taxon>
        <taxon>Euteleostomi</taxon>
        <taxon>Mammalia</taxon>
        <taxon>Eutheria</taxon>
        <taxon>Euarchontoglires</taxon>
        <taxon>Glires</taxon>
        <taxon>Rodentia</taxon>
        <taxon>Myomorpha</taxon>
        <taxon>Muroidea</taxon>
        <taxon>Muridae</taxon>
        <taxon>Murinae</taxon>
        <taxon>Rattus</taxon>
    </lineage>
</organism>
<dbReference type="GeneTree" id="ENSGT00940000156758"/>
<dbReference type="GO" id="GO:0098793">
    <property type="term" value="C:presynapse"/>
    <property type="evidence" value="ECO:0007669"/>
    <property type="project" value="GOC"/>
</dbReference>
<dbReference type="Pfam" id="PF00168">
    <property type="entry name" value="C2"/>
    <property type="match status" value="2"/>
</dbReference>
<dbReference type="PRINTS" id="PR00360">
    <property type="entry name" value="C2DOMAIN"/>
</dbReference>
<protein>
    <submittedName>
        <fullName evidence="8">Double C2 domain beta</fullName>
    </submittedName>
</protein>
<feature type="domain" description="C2" evidence="7">
    <location>
        <begin position="266"/>
        <end position="407"/>
    </location>
</feature>
<dbReference type="PRINTS" id="PR00399">
    <property type="entry name" value="SYNAPTOTAGMN"/>
</dbReference>
<keyword evidence="9" id="KW-1185">Reference proteome</keyword>
<feature type="compositionally biased region" description="Pro residues" evidence="6">
    <location>
        <begin position="95"/>
        <end position="108"/>
    </location>
</feature>
<reference evidence="8" key="2">
    <citation type="submission" date="2024-01" db="EMBL/GenBank/DDBJ databases">
        <title>GRCr8: a new rat reference genome assembly contstructed from accurate long reads and long range scaffolding.</title>
        <authorList>
            <person name="Doris P.A."/>
            <person name="Kalbfleisch T."/>
            <person name="Li K."/>
            <person name="Howe K."/>
            <person name="Wood J."/>
        </authorList>
    </citation>
    <scope>NUCLEOTIDE SEQUENCE [LARGE SCALE GENOMIC DNA]</scope>
    <source>
        <strain evidence="8">Brown Norway</strain>
    </source>
</reference>
<evidence type="ECO:0007829" key="11">
    <source>
        <dbReference type="PubMed" id="22673903"/>
    </source>
</evidence>
<dbReference type="GO" id="GO:0061669">
    <property type="term" value="P:spontaneous neurotransmitter secretion"/>
    <property type="evidence" value="ECO:0007669"/>
    <property type="project" value="Ensembl"/>
</dbReference>
<name>A0A0G2K8B5_RAT</name>
<dbReference type="InterPro" id="IPR043566">
    <property type="entry name" value="Rabphilin/DOC2/Noc2"/>
</dbReference>
<reference evidence="8" key="3">
    <citation type="submission" date="2025-08" db="UniProtKB">
        <authorList>
            <consortium name="Ensembl"/>
        </authorList>
    </citation>
    <scope>IDENTIFICATION</scope>
    <source>
        <strain evidence="8">Brown Norway</strain>
    </source>
</reference>
<dbReference type="InterPro" id="IPR035892">
    <property type="entry name" value="C2_domain_sf"/>
</dbReference>
<accession>A0A0G2K8B5</accession>